<dbReference type="AlphaFoldDB" id="G0WG41"/>
<dbReference type="STRING" id="1071378.G0WG41"/>
<organism evidence="1 2">
    <name type="scientific">Naumovozyma dairenensis (strain ATCC 10597 / BCRC 20456 / CBS 421 / NBRC 0211 / NRRL Y-12639)</name>
    <name type="common">Saccharomyces dairenensis</name>
    <dbReference type="NCBI Taxonomy" id="1071378"/>
    <lineage>
        <taxon>Eukaryota</taxon>
        <taxon>Fungi</taxon>
        <taxon>Dikarya</taxon>
        <taxon>Ascomycota</taxon>
        <taxon>Saccharomycotina</taxon>
        <taxon>Saccharomycetes</taxon>
        <taxon>Saccharomycetales</taxon>
        <taxon>Saccharomycetaceae</taxon>
        <taxon>Naumovozyma</taxon>
    </lineage>
</organism>
<accession>G0WG41</accession>
<evidence type="ECO:0000313" key="1">
    <source>
        <dbReference type="EMBL" id="CCD26752.1"/>
    </source>
</evidence>
<name>G0WG41_NAUDC</name>
<proteinExistence type="predicted"/>
<dbReference type="InterPro" id="IPR011990">
    <property type="entry name" value="TPR-like_helical_dom_sf"/>
</dbReference>
<dbReference type="GeneID" id="11493684"/>
<sequence>MSSSTILYNPNSKQLSLPSDITDIPQENETLIINCEQINKLSTSLISESNPNFTPQPKEEASKLIKNLFETGLKQMKSNKLQEALKSISLAIEMQRRKRTPYEAFGIQLQELQLMLRQKIDLELLTGKYLDAVQDLEFLLGTGMLAPEVFIRLTDALLKLNQVHQAKVYCERGLSFAPNETKLKALNMECTRKIKEYNGDI</sequence>
<dbReference type="EMBL" id="HE580275">
    <property type="protein sequence ID" value="CCD26752.1"/>
    <property type="molecule type" value="Genomic_DNA"/>
</dbReference>
<protein>
    <submittedName>
        <fullName evidence="1">Uncharacterized protein</fullName>
    </submittedName>
</protein>
<dbReference type="GO" id="GO:0008320">
    <property type="term" value="F:protein transmembrane transporter activity"/>
    <property type="evidence" value="ECO:0007669"/>
    <property type="project" value="EnsemblFungi"/>
</dbReference>
<dbReference type="OrthoDB" id="433738at2759"/>
<gene>
    <name evidence="1" type="primary">NDAI0I01830</name>
    <name evidence="1" type="ordered locus">NDAI_0I01830</name>
</gene>
<dbReference type="HOGENOM" id="CLU_111698_0_0_1"/>
<dbReference type="Proteomes" id="UP000000689">
    <property type="component" value="Chromosome 9"/>
</dbReference>
<dbReference type="eggNOG" id="ENOG502RZEU">
    <property type="taxonomic scope" value="Eukaryota"/>
</dbReference>
<dbReference type="GO" id="GO:0031204">
    <property type="term" value="P:post-translational protein targeting to membrane, translocation"/>
    <property type="evidence" value="ECO:0007669"/>
    <property type="project" value="EnsemblFungi"/>
</dbReference>
<dbReference type="SUPFAM" id="SSF48452">
    <property type="entry name" value="TPR-like"/>
    <property type="match status" value="1"/>
</dbReference>
<dbReference type="GO" id="GO:0071256">
    <property type="term" value="C:translocon complex"/>
    <property type="evidence" value="ECO:0007669"/>
    <property type="project" value="EnsemblFungi"/>
</dbReference>
<dbReference type="Gene3D" id="1.25.40.10">
    <property type="entry name" value="Tetratricopeptide repeat domain"/>
    <property type="match status" value="1"/>
</dbReference>
<dbReference type="KEGG" id="ndi:NDAI_0I01830"/>
<dbReference type="GO" id="GO:0031207">
    <property type="term" value="C:Sec62/Sec63 complex"/>
    <property type="evidence" value="ECO:0007669"/>
    <property type="project" value="EnsemblFungi"/>
</dbReference>
<dbReference type="OMA" id="KMYTLAI"/>
<dbReference type="RefSeq" id="XP_003671995.1">
    <property type="nucleotide sequence ID" value="XM_003671947.1"/>
</dbReference>
<reference evidence="1 2" key="1">
    <citation type="journal article" date="2011" name="Proc. Natl. Acad. Sci. U.S.A.">
        <title>Evolutionary erosion of yeast sex chromosomes by mating-type switching accidents.</title>
        <authorList>
            <person name="Gordon J.L."/>
            <person name="Armisen D."/>
            <person name="Proux-Wera E."/>
            <person name="Oheigeartaigh S.S."/>
            <person name="Byrne K.P."/>
            <person name="Wolfe K.H."/>
        </authorList>
    </citation>
    <scope>NUCLEOTIDE SEQUENCE [LARGE SCALE GENOMIC DNA]</scope>
    <source>
        <strain evidence="2">ATCC 10597 / BCRC 20456 / CBS 421 / NBRC 0211 / NRRL Y-12639</strain>
    </source>
</reference>
<keyword evidence="2" id="KW-1185">Reference proteome</keyword>
<evidence type="ECO:0000313" key="2">
    <source>
        <dbReference type="Proteomes" id="UP000000689"/>
    </source>
</evidence>